<keyword evidence="1" id="KW-0472">Membrane</keyword>
<feature type="transmembrane region" description="Helical" evidence="1">
    <location>
        <begin position="42"/>
        <end position="60"/>
    </location>
</feature>
<dbReference type="AlphaFoldDB" id="A0A4Y3ISM0"/>
<gene>
    <name evidence="2" type="ORF">VCO01S_33150</name>
</gene>
<keyword evidence="3" id="KW-1185">Reference proteome</keyword>
<evidence type="ECO:0000256" key="1">
    <source>
        <dbReference type="SAM" id="Phobius"/>
    </source>
</evidence>
<accession>A0A4Y3ISM0</accession>
<dbReference type="EMBL" id="BJLH01000016">
    <property type="protein sequence ID" value="GEA62122.1"/>
    <property type="molecule type" value="Genomic_DNA"/>
</dbReference>
<organism evidence="2 3">
    <name type="scientific">Vibrio comitans NBRC 102076</name>
    <dbReference type="NCBI Taxonomy" id="1219078"/>
    <lineage>
        <taxon>Bacteria</taxon>
        <taxon>Pseudomonadati</taxon>
        <taxon>Pseudomonadota</taxon>
        <taxon>Gammaproteobacteria</taxon>
        <taxon>Vibrionales</taxon>
        <taxon>Vibrionaceae</taxon>
        <taxon>Vibrio</taxon>
    </lineage>
</organism>
<comment type="caution">
    <text evidence="2">The sequence shown here is derived from an EMBL/GenBank/DDBJ whole genome shotgun (WGS) entry which is preliminary data.</text>
</comment>
<keyword evidence="1" id="KW-0812">Transmembrane</keyword>
<evidence type="ECO:0000313" key="3">
    <source>
        <dbReference type="Proteomes" id="UP000318242"/>
    </source>
</evidence>
<proteinExistence type="predicted"/>
<dbReference type="Proteomes" id="UP000318242">
    <property type="component" value="Unassembled WGS sequence"/>
</dbReference>
<sequence length="65" mass="7631">MAIGYHVVRNTQLIVIEGLLLLSTIVRRLHVPKQEVTKHLTLAIYVMSFFSLYFMIDFIAKHHTY</sequence>
<keyword evidence="1" id="KW-1133">Transmembrane helix</keyword>
<feature type="transmembrane region" description="Helical" evidence="1">
    <location>
        <begin position="12"/>
        <end position="30"/>
    </location>
</feature>
<protein>
    <submittedName>
        <fullName evidence="2">Uncharacterized protein</fullName>
    </submittedName>
</protein>
<evidence type="ECO:0000313" key="2">
    <source>
        <dbReference type="EMBL" id="GEA62122.1"/>
    </source>
</evidence>
<reference evidence="2 3" key="1">
    <citation type="submission" date="2019-06" db="EMBL/GenBank/DDBJ databases">
        <title>Whole genome shotgun sequence of Vibrio comitans NBRC 102076.</title>
        <authorList>
            <person name="Hosoyama A."/>
            <person name="Uohara A."/>
            <person name="Ohji S."/>
            <person name="Ichikawa N."/>
        </authorList>
    </citation>
    <scope>NUCLEOTIDE SEQUENCE [LARGE SCALE GENOMIC DNA]</scope>
    <source>
        <strain evidence="2 3">NBRC 102076</strain>
    </source>
</reference>
<name>A0A4Y3ISM0_9VIBR</name>